<sequence length="357" mass="42347">MRTLYNEIALILDKIDFDCLWKGFKRLDFALYNDEEVYLKDSVIPKDNRFMGNTSIKFDDEYIAIWNVGDPTDVNPQILASKIVHEMFHGFQYINEECRFPNLFQLLDYPNNLRNYQLRHYENQLLVNAFKETDFTEKTNLLKEFFSIRKSRENLIGNIINCEYLTETQEGLAEYIGTKALKQISLSLYEERTNEYLDMLSNFNEHSFDIRRMGYFIGTILFLTLEDAKINFYHDIKGCTETAYELVTKNLVINELENPIKADNIVFQAFNDYMVKKEKLFDDFLKNSSEPVKGNFLYYGSDPMNTYKLNNFIISKYFAILRNSETNEDTYFYESVMFELESDSSMKVVSYRKELNK</sequence>
<organism evidence="1 2">
    <name type="scientific">Clostridium collagenovorans DSM 3089</name>
    <dbReference type="NCBI Taxonomy" id="1121306"/>
    <lineage>
        <taxon>Bacteria</taxon>
        <taxon>Bacillati</taxon>
        <taxon>Bacillota</taxon>
        <taxon>Clostridia</taxon>
        <taxon>Eubacteriales</taxon>
        <taxon>Clostridiaceae</taxon>
        <taxon>Clostridium</taxon>
    </lineage>
</organism>
<evidence type="ECO:0000313" key="2">
    <source>
        <dbReference type="Proteomes" id="UP000184526"/>
    </source>
</evidence>
<name>A0A1M5X536_9CLOT</name>
<dbReference type="EMBL" id="FQXP01000007">
    <property type="protein sequence ID" value="SHH94949.1"/>
    <property type="molecule type" value="Genomic_DNA"/>
</dbReference>
<dbReference type="OrthoDB" id="161597at2"/>
<evidence type="ECO:0000313" key="1">
    <source>
        <dbReference type="EMBL" id="SHH94949.1"/>
    </source>
</evidence>
<protein>
    <submittedName>
        <fullName evidence="1">Uncharacterized protein</fullName>
    </submittedName>
</protein>
<dbReference type="Proteomes" id="UP000184526">
    <property type="component" value="Unassembled WGS sequence"/>
</dbReference>
<accession>A0A1M5X536</accession>
<dbReference type="AlphaFoldDB" id="A0A1M5X536"/>
<proteinExistence type="predicted"/>
<gene>
    <name evidence="1" type="ORF">SAMN02745196_02012</name>
</gene>
<keyword evidence="2" id="KW-1185">Reference proteome</keyword>
<dbReference type="RefSeq" id="WP_072831890.1">
    <property type="nucleotide sequence ID" value="NZ_FQXP01000007.1"/>
</dbReference>
<reference evidence="1 2" key="1">
    <citation type="submission" date="2016-11" db="EMBL/GenBank/DDBJ databases">
        <authorList>
            <person name="Jaros S."/>
            <person name="Januszkiewicz K."/>
            <person name="Wedrychowicz H."/>
        </authorList>
    </citation>
    <scope>NUCLEOTIDE SEQUENCE [LARGE SCALE GENOMIC DNA]</scope>
    <source>
        <strain evidence="1 2">DSM 3089</strain>
    </source>
</reference>